<dbReference type="Pfam" id="PF13561">
    <property type="entry name" value="adh_short_C2"/>
    <property type="match status" value="1"/>
</dbReference>
<dbReference type="STRING" id="1778.A9W97_11810"/>
<dbReference type="RefSeq" id="WP_055578358.1">
    <property type="nucleotide sequence ID" value="NZ_LKTM01000168.1"/>
</dbReference>
<dbReference type="FunFam" id="3.40.50.720:FF:000084">
    <property type="entry name" value="Short-chain dehydrogenase reductase"/>
    <property type="match status" value="1"/>
</dbReference>
<evidence type="ECO:0000313" key="5">
    <source>
        <dbReference type="Proteomes" id="UP000051677"/>
    </source>
</evidence>
<accession>A0A0Q2QG35</accession>
<dbReference type="GO" id="GO:0016491">
    <property type="term" value="F:oxidoreductase activity"/>
    <property type="evidence" value="ECO:0007669"/>
    <property type="project" value="UniProtKB-KW"/>
</dbReference>
<evidence type="ECO:0000313" key="4">
    <source>
        <dbReference type="EMBL" id="KQH78765.1"/>
    </source>
</evidence>
<dbReference type="SUPFAM" id="SSF51735">
    <property type="entry name" value="NAD(P)-binding Rossmann-fold domains"/>
    <property type="match status" value="1"/>
</dbReference>
<dbReference type="Proteomes" id="UP000051677">
    <property type="component" value="Unassembled WGS sequence"/>
</dbReference>
<protein>
    <submittedName>
        <fullName evidence="4">Short-chain dehydrogenase</fullName>
    </submittedName>
</protein>
<sequence>MSQLSGKTALVTGGNSGIGLAAAQRLAAEGAHVFLTGRNQQTIDAAVASIGEDATGIRADVSNADDLATVAAAIESRGKGLDVLFANAGGGEFAPLGDITLEQFSGTFMTNVGGTLFTVQTMLPLLNRGSSIILTGSTAAYNGTPAFTVYAATKAAIRSFGRTWAAELVGRGIRVNTIVPGPVETPGLKGLAPAGQEQELLDGEAAKVPMGRLGRPDEIASAVLFLASDQSSFMTGAELFVDGGAEQI</sequence>
<dbReference type="PANTHER" id="PTHR43477">
    <property type="entry name" value="DIHYDROANTICAPSIN 7-DEHYDROGENASE"/>
    <property type="match status" value="1"/>
</dbReference>
<evidence type="ECO:0000256" key="2">
    <source>
        <dbReference type="ARBA" id="ARBA00023002"/>
    </source>
</evidence>
<dbReference type="Gene3D" id="3.40.50.720">
    <property type="entry name" value="NAD(P)-binding Rossmann-like Domain"/>
    <property type="match status" value="1"/>
</dbReference>
<dbReference type="PANTHER" id="PTHR43477:SF1">
    <property type="entry name" value="DIHYDROANTICAPSIN 7-DEHYDROGENASE"/>
    <property type="match status" value="1"/>
</dbReference>
<gene>
    <name evidence="4" type="ORF">AO501_13020</name>
</gene>
<keyword evidence="2" id="KW-0560">Oxidoreductase</keyword>
<comment type="similarity">
    <text evidence="1">Belongs to the short-chain dehydrogenases/reductases (SDR) family.</text>
</comment>
<dbReference type="SMART" id="SM00822">
    <property type="entry name" value="PKS_KR"/>
    <property type="match status" value="1"/>
</dbReference>
<dbReference type="CDD" id="cd05233">
    <property type="entry name" value="SDR_c"/>
    <property type="match status" value="1"/>
</dbReference>
<dbReference type="PROSITE" id="PS00061">
    <property type="entry name" value="ADH_SHORT"/>
    <property type="match status" value="1"/>
</dbReference>
<dbReference type="InterPro" id="IPR057326">
    <property type="entry name" value="KR_dom"/>
</dbReference>
<dbReference type="PRINTS" id="PR00081">
    <property type="entry name" value="GDHRDH"/>
</dbReference>
<dbReference type="AlphaFoldDB" id="A0A0Q2QG35"/>
<dbReference type="InterPro" id="IPR051122">
    <property type="entry name" value="SDR_DHRS6-like"/>
</dbReference>
<dbReference type="InterPro" id="IPR036291">
    <property type="entry name" value="NAD(P)-bd_dom_sf"/>
</dbReference>
<proteinExistence type="inferred from homology"/>
<feature type="domain" description="Ketoreductase" evidence="3">
    <location>
        <begin position="7"/>
        <end position="191"/>
    </location>
</feature>
<evidence type="ECO:0000259" key="3">
    <source>
        <dbReference type="SMART" id="SM00822"/>
    </source>
</evidence>
<dbReference type="InterPro" id="IPR002347">
    <property type="entry name" value="SDR_fam"/>
</dbReference>
<comment type="caution">
    <text evidence="4">The sequence shown here is derived from an EMBL/GenBank/DDBJ whole genome shotgun (WGS) entry which is preliminary data.</text>
</comment>
<dbReference type="InterPro" id="IPR020904">
    <property type="entry name" value="Sc_DH/Rdtase_CS"/>
</dbReference>
<evidence type="ECO:0000256" key="1">
    <source>
        <dbReference type="ARBA" id="ARBA00006484"/>
    </source>
</evidence>
<name>A0A0Q2QG35_MYCGO</name>
<dbReference type="EMBL" id="LKTM01000168">
    <property type="protein sequence ID" value="KQH78765.1"/>
    <property type="molecule type" value="Genomic_DNA"/>
</dbReference>
<dbReference type="OrthoDB" id="9803333at2"/>
<reference evidence="4 5" key="1">
    <citation type="submission" date="2015-10" db="EMBL/GenBank/DDBJ databases">
        <title>Mycobacterium gordonae draft genome assembly.</title>
        <authorList>
            <person name="Ustinova V."/>
            <person name="Smirnova T."/>
            <person name="Blagodatskikh K."/>
            <person name="Varlamov D."/>
            <person name="Larionova E."/>
            <person name="Chernousova L."/>
        </authorList>
    </citation>
    <scope>NUCLEOTIDE SEQUENCE [LARGE SCALE GENOMIC DNA]</scope>
    <source>
        <strain evidence="4 5">CTRI 14-8773</strain>
    </source>
</reference>
<organism evidence="4 5">
    <name type="scientific">Mycobacterium gordonae</name>
    <dbReference type="NCBI Taxonomy" id="1778"/>
    <lineage>
        <taxon>Bacteria</taxon>
        <taxon>Bacillati</taxon>
        <taxon>Actinomycetota</taxon>
        <taxon>Actinomycetes</taxon>
        <taxon>Mycobacteriales</taxon>
        <taxon>Mycobacteriaceae</taxon>
        <taxon>Mycobacterium</taxon>
    </lineage>
</organism>